<dbReference type="STRING" id="1423781.FD06_GL001145"/>
<feature type="transmembrane region" description="Helical" evidence="1">
    <location>
        <begin position="135"/>
        <end position="154"/>
    </location>
</feature>
<dbReference type="AlphaFoldDB" id="A0A0R2B227"/>
<dbReference type="SMART" id="SM00228">
    <property type="entry name" value="PDZ"/>
    <property type="match status" value="1"/>
</dbReference>
<comment type="caution">
    <text evidence="3">The sequence shown here is derived from an EMBL/GenBank/DDBJ whole genome shotgun (WGS) entry which is preliminary data.</text>
</comment>
<dbReference type="InterPro" id="IPR001478">
    <property type="entry name" value="PDZ"/>
</dbReference>
<dbReference type="SUPFAM" id="SSF50156">
    <property type="entry name" value="PDZ domain-like"/>
    <property type="match status" value="1"/>
</dbReference>
<organism evidence="3 4">
    <name type="scientific">Apilactobacillus ozensis DSM 23829 = JCM 17196</name>
    <dbReference type="NCBI Taxonomy" id="1423781"/>
    <lineage>
        <taxon>Bacteria</taxon>
        <taxon>Bacillati</taxon>
        <taxon>Bacillota</taxon>
        <taxon>Bacilli</taxon>
        <taxon>Lactobacillales</taxon>
        <taxon>Lactobacillaceae</taxon>
        <taxon>Apilactobacillus</taxon>
    </lineage>
</organism>
<name>A0A0R2B227_9LACO</name>
<dbReference type="EMBL" id="AYYQ01000004">
    <property type="protein sequence ID" value="KRM69475.1"/>
    <property type="molecule type" value="Genomic_DNA"/>
</dbReference>
<dbReference type="OrthoDB" id="198399at2"/>
<keyword evidence="1" id="KW-1133">Transmembrane helix</keyword>
<keyword evidence="1" id="KW-0812">Transmembrane</keyword>
<accession>A0A0R2B227</accession>
<feature type="transmembrane region" description="Helical" evidence="1">
    <location>
        <begin position="264"/>
        <end position="281"/>
    </location>
</feature>
<reference evidence="3 4" key="1">
    <citation type="journal article" date="2015" name="Genome Announc.">
        <title>Expanding the biotechnology potential of lactobacilli through comparative genomics of 213 strains and associated genera.</title>
        <authorList>
            <person name="Sun Z."/>
            <person name="Harris H.M."/>
            <person name="McCann A."/>
            <person name="Guo C."/>
            <person name="Argimon S."/>
            <person name="Zhang W."/>
            <person name="Yang X."/>
            <person name="Jeffery I.B."/>
            <person name="Cooney J.C."/>
            <person name="Kagawa T.F."/>
            <person name="Liu W."/>
            <person name="Song Y."/>
            <person name="Salvetti E."/>
            <person name="Wrobel A."/>
            <person name="Rasinkangas P."/>
            <person name="Parkhill J."/>
            <person name="Rea M.C."/>
            <person name="O'Sullivan O."/>
            <person name="Ritari J."/>
            <person name="Douillard F.P."/>
            <person name="Paul Ross R."/>
            <person name="Yang R."/>
            <person name="Briner A.E."/>
            <person name="Felis G.E."/>
            <person name="de Vos W.M."/>
            <person name="Barrangou R."/>
            <person name="Klaenhammer T.R."/>
            <person name="Caufield P.W."/>
            <person name="Cui Y."/>
            <person name="Zhang H."/>
            <person name="O'Toole P.W."/>
        </authorList>
    </citation>
    <scope>NUCLEOTIDE SEQUENCE [LARGE SCALE GENOMIC DNA]</scope>
    <source>
        <strain evidence="3 4">DSM 23829</strain>
    </source>
</reference>
<dbReference type="Pfam" id="PF13180">
    <property type="entry name" value="PDZ_2"/>
    <property type="match status" value="1"/>
</dbReference>
<dbReference type="InterPro" id="IPR036034">
    <property type="entry name" value="PDZ_sf"/>
</dbReference>
<feature type="transmembrane region" description="Helical" evidence="1">
    <location>
        <begin position="241"/>
        <end position="258"/>
    </location>
</feature>
<evidence type="ECO:0000259" key="2">
    <source>
        <dbReference type="SMART" id="SM00228"/>
    </source>
</evidence>
<gene>
    <name evidence="3" type="ORF">FD06_GL001145</name>
</gene>
<evidence type="ECO:0000256" key="1">
    <source>
        <dbReference type="SAM" id="Phobius"/>
    </source>
</evidence>
<keyword evidence="4" id="KW-1185">Reference proteome</keyword>
<keyword evidence="1" id="KW-0472">Membrane</keyword>
<dbReference type="Proteomes" id="UP000052012">
    <property type="component" value="Unassembled WGS sequence"/>
</dbReference>
<proteinExistence type="predicted"/>
<dbReference type="PATRIC" id="fig|1423781.4.peg.1186"/>
<dbReference type="Gene3D" id="2.30.42.10">
    <property type="match status" value="1"/>
</dbReference>
<evidence type="ECO:0000313" key="3">
    <source>
        <dbReference type="EMBL" id="KRM69475.1"/>
    </source>
</evidence>
<dbReference type="RefSeq" id="WP_056965710.1">
    <property type="nucleotide sequence ID" value="NZ_AYYQ01000004.1"/>
</dbReference>
<evidence type="ECO:0000313" key="4">
    <source>
        <dbReference type="Proteomes" id="UP000052012"/>
    </source>
</evidence>
<sequence>MNILIAFLVFFCQPVLWIGLIRNYLNYRKRINRERSLFNTAIYRSNNEFRHFIVSFILLGILSSIISVLLGIILPTNFIVLYEILLLINLLLIPTHLMPITITFISSIVYMLFGNVDYLNQYLSLNLNMNKTNNQNLLAFITVILIISSLYYKWFGGKMNSPQIYYNQRNTKKVFYIFKELGIVPMLILVPGNLFSSIPYWPVFNVGNEKYSFLFLPVLLGMKFKFFNHIPQKYLKLLSKFLIKISAIGIILTILSYYFSFITLYGVCLLAVIFLVTMFIFRLKDNKNDTPFAEAVNGIRVLAVEKDTPASNMDISIGDIITEVNDVAVKSESEFYQALLKHPTYCRIKLTTPNNVIKLTETAIYNDTPHELGIVMFKKV</sequence>
<feature type="transmembrane region" description="Helical" evidence="1">
    <location>
        <begin position="104"/>
        <end position="123"/>
    </location>
</feature>
<feature type="transmembrane region" description="Helical" evidence="1">
    <location>
        <begin position="6"/>
        <end position="25"/>
    </location>
</feature>
<protein>
    <submittedName>
        <fullName evidence="3">PDZ DHR GLGF domain-containing protein</fullName>
    </submittedName>
</protein>
<feature type="domain" description="PDZ" evidence="2">
    <location>
        <begin position="277"/>
        <end position="354"/>
    </location>
</feature>
<feature type="transmembrane region" description="Helical" evidence="1">
    <location>
        <begin position="52"/>
        <end position="73"/>
    </location>
</feature>